<dbReference type="OrthoDB" id="10250282at2759"/>
<evidence type="ECO:0000259" key="3">
    <source>
        <dbReference type="Pfam" id="PF00144"/>
    </source>
</evidence>
<dbReference type="PANTHER" id="PTHR22935:SF95">
    <property type="entry name" value="BETA-LACTAMASE-LIKE 1-RELATED"/>
    <property type="match status" value="1"/>
</dbReference>
<dbReference type="Gene3D" id="3.40.710.10">
    <property type="entry name" value="DD-peptidase/beta-lactamase superfamily"/>
    <property type="match status" value="1"/>
</dbReference>
<dbReference type="SUPFAM" id="SSF56601">
    <property type="entry name" value="beta-lactamase/transpeptidase-like"/>
    <property type="match status" value="1"/>
</dbReference>
<evidence type="ECO:0000256" key="1">
    <source>
        <dbReference type="ARBA" id="ARBA00038473"/>
    </source>
</evidence>
<dbReference type="InterPro" id="IPR001466">
    <property type="entry name" value="Beta-lactam-related"/>
</dbReference>
<dbReference type="Pfam" id="PF00144">
    <property type="entry name" value="Beta-lactamase"/>
    <property type="match status" value="1"/>
</dbReference>
<dbReference type="AlphaFoldDB" id="A0A9P9EMX6"/>
<accession>A0A9P9EMX6</accession>
<evidence type="ECO:0000313" key="6">
    <source>
        <dbReference type="Proteomes" id="UP000717696"/>
    </source>
</evidence>
<evidence type="ECO:0000259" key="4">
    <source>
        <dbReference type="Pfam" id="PF26335"/>
    </source>
</evidence>
<feature type="signal peptide" evidence="2">
    <location>
        <begin position="1"/>
        <end position="21"/>
    </location>
</feature>
<evidence type="ECO:0000256" key="2">
    <source>
        <dbReference type="SAM" id="SignalP"/>
    </source>
</evidence>
<feature type="chain" id="PRO_5040238057" evidence="2">
    <location>
        <begin position="22"/>
        <end position="587"/>
    </location>
</feature>
<protein>
    <submittedName>
        <fullName evidence="5">Beta-lactamase/transpeptidase-like protein</fullName>
    </submittedName>
</protein>
<dbReference type="Proteomes" id="UP000717696">
    <property type="component" value="Unassembled WGS sequence"/>
</dbReference>
<dbReference type="Pfam" id="PF26335">
    <property type="entry name" value="ARB_00930_C"/>
    <property type="match status" value="1"/>
</dbReference>
<dbReference type="EMBL" id="JAGMUU010000014">
    <property type="protein sequence ID" value="KAH7140024.1"/>
    <property type="molecule type" value="Genomic_DNA"/>
</dbReference>
<keyword evidence="6" id="KW-1185">Reference proteome</keyword>
<keyword evidence="2" id="KW-0732">Signal</keyword>
<feature type="domain" description="Beta-lactamase-related" evidence="3">
    <location>
        <begin position="101"/>
        <end position="418"/>
    </location>
</feature>
<organism evidence="5 6">
    <name type="scientific">Dactylonectria estremocensis</name>
    <dbReference type="NCBI Taxonomy" id="1079267"/>
    <lineage>
        <taxon>Eukaryota</taxon>
        <taxon>Fungi</taxon>
        <taxon>Dikarya</taxon>
        <taxon>Ascomycota</taxon>
        <taxon>Pezizomycotina</taxon>
        <taxon>Sordariomycetes</taxon>
        <taxon>Hypocreomycetidae</taxon>
        <taxon>Hypocreales</taxon>
        <taxon>Nectriaceae</taxon>
        <taxon>Dactylonectria</taxon>
    </lineage>
</organism>
<dbReference type="InterPro" id="IPR058664">
    <property type="entry name" value="ARB_00930-like_C"/>
</dbReference>
<reference evidence="5" key="1">
    <citation type="journal article" date="2021" name="Nat. Commun.">
        <title>Genetic determinants of endophytism in the Arabidopsis root mycobiome.</title>
        <authorList>
            <person name="Mesny F."/>
            <person name="Miyauchi S."/>
            <person name="Thiergart T."/>
            <person name="Pickel B."/>
            <person name="Atanasova L."/>
            <person name="Karlsson M."/>
            <person name="Huettel B."/>
            <person name="Barry K.W."/>
            <person name="Haridas S."/>
            <person name="Chen C."/>
            <person name="Bauer D."/>
            <person name="Andreopoulos W."/>
            <person name="Pangilinan J."/>
            <person name="LaButti K."/>
            <person name="Riley R."/>
            <person name="Lipzen A."/>
            <person name="Clum A."/>
            <person name="Drula E."/>
            <person name="Henrissat B."/>
            <person name="Kohler A."/>
            <person name="Grigoriev I.V."/>
            <person name="Martin F.M."/>
            <person name="Hacquard S."/>
        </authorList>
    </citation>
    <scope>NUCLEOTIDE SEQUENCE</scope>
    <source>
        <strain evidence="5">MPI-CAGE-AT-0021</strain>
    </source>
</reference>
<gene>
    <name evidence="5" type="ORF">B0J13DRAFT_447616</name>
</gene>
<proteinExistence type="inferred from homology"/>
<name>A0A9P9EMX6_9HYPO</name>
<dbReference type="InterPro" id="IPR051478">
    <property type="entry name" value="Beta-lactamase-like_AB/R"/>
</dbReference>
<sequence length="587" mass="63982">MLRRIVPLVGFLLLNIPHLHAHRFCPPLGPVFSQPTNVSTHPESIAVAGEISAILNEAIRDGNFNGNKFDPTQVSFSIVFSSVNDATKHTAFKYHHAASSGNLDPSSASKVTGDTIYRIGSVSKTFIVYALLIERGYSIFNDPITKYIPELQEIALQQGISSFDEVTEVAWDEVTVGSLASHMSGLGQTFSPLDVSAVLPDPASIGLPTLNKSDIVTCNGYEGQPPCTKEVLLRSIIERHPVHHTSSTPGYSNPGIILLGYVLEVVTGKTWRVAVEDAIFKPLNLTQTSYDMPTTNSSSVIPTDQQWWSTDLGDVATTGGIYASTNDVSEFLQSILKSTLLPPQETRAWLKPVAHTSDTRFSIGAPWEIRRLGLNSTSEGRTIDLYTKDGSLLDYYSKVVLIPDFGVTLAVNVAGTGSGTVIKLLSELVISKYVPVLENIARNQTFKQFGGCYTSTKTNSSIRVEVDDGPGLAITSWINNGVDVLLETIPGIWGSPLFGPPRMYPTGLRNNLNRTTSTSYRVIFELENQNDGLQIFSDGCSDWGLLDVLSYGKIGLDDVVFRTKNNGASVEIDLRGFRKTLQRKACT</sequence>
<dbReference type="InterPro" id="IPR012338">
    <property type="entry name" value="Beta-lactam/transpept-like"/>
</dbReference>
<comment type="caution">
    <text evidence="5">The sequence shown here is derived from an EMBL/GenBank/DDBJ whole genome shotgun (WGS) entry which is preliminary data.</text>
</comment>
<evidence type="ECO:0000313" key="5">
    <source>
        <dbReference type="EMBL" id="KAH7140024.1"/>
    </source>
</evidence>
<comment type="similarity">
    <text evidence="1">Belongs to the beta-lactamase family.</text>
</comment>
<dbReference type="PANTHER" id="PTHR22935">
    <property type="entry name" value="PENICILLIN-BINDING PROTEIN"/>
    <property type="match status" value="1"/>
</dbReference>
<feature type="domain" description="Beta-lactamase-like ARB-00930-like C-terminal" evidence="4">
    <location>
        <begin position="441"/>
        <end position="584"/>
    </location>
</feature>